<protein>
    <submittedName>
        <fullName evidence="1">Uncharacterized protein</fullName>
    </submittedName>
</protein>
<dbReference type="EMBL" id="JAOQBH010000012">
    <property type="protein sequence ID" value="KAJ4127885.1"/>
    <property type="molecule type" value="Genomic_DNA"/>
</dbReference>
<evidence type="ECO:0000313" key="1">
    <source>
        <dbReference type="EMBL" id="KAJ4127885.1"/>
    </source>
</evidence>
<gene>
    <name evidence="1" type="ORF">NW768_008165</name>
</gene>
<reference evidence="1" key="1">
    <citation type="submission" date="2022-09" db="EMBL/GenBank/DDBJ databases">
        <title>Fusarium specimens isolated from Avocado Roots.</title>
        <authorList>
            <person name="Stajich J."/>
            <person name="Roper C."/>
            <person name="Heimlech-Rivalta G."/>
        </authorList>
    </citation>
    <scope>NUCLEOTIDE SEQUENCE</scope>
    <source>
        <strain evidence="1">CF00095</strain>
    </source>
</reference>
<dbReference type="Proteomes" id="UP001152024">
    <property type="component" value="Unassembled WGS sequence"/>
</dbReference>
<evidence type="ECO:0000313" key="2">
    <source>
        <dbReference type="Proteomes" id="UP001152024"/>
    </source>
</evidence>
<keyword evidence="2" id="KW-1185">Reference proteome</keyword>
<comment type="caution">
    <text evidence="1">The sequence shown here is derived from an EMBL/GenBank/DDBJ whole genome shotgun (WGS) entry which is preliminary data.</text>
</comment>
<accession>A0ABQ8R6B2</accession>
<sequence>MRFSYIAIFYSIQALAADIQVVWRLEKETNASSLSAVSDKGTVIAETCGSIIHAKHSIDFSDVDGSGTGNFSIGDASFMVHSKPEWSGGPVCSRVFNPQYTLVQCSGVDWDSKDVARSKNKDCFSSGSADRELQSLQSRSQIHEMHSRGVGLKERQYQCSGWSTKVELVGDGNPHQNYHHKQISESITCNNANACGVVKAKSESFTVGFSVSAGGPADNWISGGFEVSKSWTDANEYSCEGAAGDTVCIWYSTAHTAYTVKKLTSNPCTGTTKYGPYIIFSPNKQNRGGGYYCVNGACRAKDDEYWDYNGRAGVA</sequence>
<proteinExistence type="predicted"/>
<organism evidence="1 2">
    <name type="scientific">Fusarium equiseti</name>
    <name type="common">Fusarium scirpi</name>
    <dbReference type="NCBI Taxonomy" id="61235"/>
    <lineage>
        <taxon>Eukaryota</taxon>
        <taxon>Fungi</taxon>
        <taxon>Dikarya</taxon>
        <taxon>Ascomycota</taxon>
        <taxon>Pezizomycotina</taxon>
        <taxon>Sordariomycetes</taxon>
        <taxon>Hypocreomycetidae</taxon>
        <taxon>Hypocreales</taxon>
        <taxon>Nectriaceae</taxon>
        <taxon>Fusarium</taxon>
        <taxon>Fusarium incarnatum-equiseti species complex</taxon>
    </lineage>
</organism>
<name>A0ABQ8R6B2_FUSEQ</name>